<dbReference type="EMBL" id="CP053435">
    <property type="protein sequence ID" value="QJW90544.1"/>
    <property type="molecule type" value="Genomic_DNA"/>
</dbReference>
<dbReference type="Gene3D" id="3.10.450.50">
    <property type="match status" value="2"/>
</dbReference>
<sequence length="319" mass="34496">MKTNSTKKSILLTALLATGLTMAQGTANADNFDSILARKRTSPTESALVADSLEERNKKLTREAYEAIARRDLDKFITYIADNAIDYGIGPTPVQGKAAIIAGLKDFFSAFPDYTVIVSGIAADGNKVYVQNTFKGTQKGAIGMIPATGKPVIWNDVDILEFDQSGKISAHWANNPNAVLDQIGFHSFSNPNTAVVMNGYALFGKGDIAGILAACADDVVWDTSESPSAAVARVYKGKTELAAFFKALATNVQITKFQPYRFLADGDDVVTFINTEYKLKGSPKPFKVTVIHHFVVRDGKIVFSKEIMDKPQAVTVAVK</sequence>
<protein>
    <submittedName>
        <fullName evidence="3">SnoaL-like domain-containing protein</fullName>
    </submittedName>
</protein>
<dbReference type="InterPro" id="IPR009959">
    <property type="entry name" value="Cyclase_SnoaL-like"/>
</dbReference>
<evidence type="ECO:0000256" key="1">
    <source>
        <dbReference type="SAM" id="SignalP"/>
    </source>
</evidence>
<dbReference type="PANTHER" id="PTHR38436">
    <property type="entry name" value="POLYKETIDE CYCLASE SNOAL-LIKE DOMAIN"/>
    <property type="match status" value="1"/>
</dbReference>
<keyword evidence="1" id="KW-0732">Signal</keyword>
<name>A0A6M5YAI7_9BACT</name>
<reference evidence="3 4" key="1">
    <citation type="submission" date="2020-05" db="EMBL/GenBank/DDBJ databases">
        <title>Genome sequencing of Spirosoma sp. TS118.</title>
        <authorList>
            <person name="Lee J.-H."/>
            <person name="Jeong S."/>
            <person name="Zhao L."/>
            <person name="Jung J.-H."/>
            <person name="Kim M.-K."/>
            <person name="Lim S."/>
        </authorList>
    </citation>
    <scope>NUCLEOTIDE SEQUENCE [LARGE SCALE GENOMIC DNA]</scope>
    <source>
        <strain evidence="3 4">TS118</strain>
    </source>
</reference>
<proteinExistence type="predicted"/>
<dbReference type="Pfam" id="PF12680">
    <property type="entry name" value="SnoaL_2"/>
    <property type="match status" value="1"/>
</dbReference>
<gene>
    <name evidence="3" type="ORF">HNV11_14730</name>
</gene>
<feature type="signal peptide" evidence="1">
    <location>
        <begin position="1"/>
        <end position="23"/>
    </location>
</feature>
<evidence type="ECO:0000313" key="3">
    <source>
        <dbReference type="EMBL" id="QJW90544.1"/>
    </source>
</evidence>
<dbReference type="InterPro" id="IPR037401">
    <property type="entry name" value="SnoaL-like"/>
</dbReference>
<dbReference type="RefSeq" id="WP_171740388.1">
    <property type="nucleotide sequence ID" value="NZ_CP053435.1"/>
</dbReference>
<dbReference type="SUPFAM" id="SSF54427">
    <property type="entry name" value="NTF2-like"/>
    <property type="match status" value="2"/>
</dbReference>
<dbReference type="Pfam" id="PF07366">
    <property type="entry name" value="SnoaL"/>
    <property type="match status" value="1"/>
</dbReference>
<dbReference type="AlphaFoldDB" id="A0A6M5YAI7"/>
<dbReference type="PANTHER" id="PTHR38436:SF1">
    <property type="entry name" value="ESTER CYCLASE"/>
    <property type="match status" value="1"/>
</dbReference>
<feature type="domain" description="SnoaL-like" evidence="2">
    <location>
        <begin position="200"/>
        <end position="302"/>
    </location>
</feature>
<feature type="chain" id="PRO_5026829596" evidence="1">
    <location>
        <begin position="24"/>
        <end position="319"/>
    </location>
</feature>
<accession>A0A6M5YAI7</accession>
<organism evidence="3 4">
    <name type="scientific">Spirosoma taeanense</name>
    <dbReference type="NCBI Taxonomy" id="2735870"/>
    <lineage>
        <taxon>Bacteria</taxon>
        <taxon>Pseudomonadati</taxon>
        <taxon>Bacteroidota</taxon>
        <taxon>Cytophagia</taxon>
        <taxon>Cytophagales</taxon>
        <taxon>Cytophagaceae</taxon>
        <taxon>Spirosoma</taxon>
    </lineage>
</organism>
<evidence type="ECO:0000259" key="2">
    <source>
        <dbReference type="Pfam" id="PF12680"/>
    </source>
</evidence>
<evidence type="ECO:0000313" key="4">
    <source>
        <dbReference type="Proteomes" id="UP000502756"/>
    </source>
</evidence>
<dbReference type="KEGG" id="stae:HNV11_14730"/>
<dbReference type="Proteomes" id="UP000502756">
    <property type="component" value="Chromosome"/>
</dbReference>
<keyword evidence="4" id="KW-1185">Reference proteome</keyword>
<dbReference type="InterPro" id="IPR032710">
    <property type="entry name" value="NTF2-like_dom_sf"/>
</dbReference>
<dbReference type="GO" id="GO:0030638">
    <property type="term" value="P:polyketide metabolic process"/>
    <property type="evidence" value="ECO:0007669"/>
    <property type="project" value="InterPro"/>
</dbReference>